<dbReference type="InParanoid" id="A0A163JRB1"/>
<sequence>MMPKEDLFPGEQIKIVCRIRPFLAHETEKAAVFVNNAHTITLENKKDPTKQFAYNKYAVKRQRIFQR</sequence>
<dbReference type="EMBL" id="LT553646">
    <property type="protein sequence ID" value="SAM02014.1"/>
    <property type="molecule type" value="Genomic_DNA"/>
</dbReference>
<gene>
    <name evidence="1" type="primary">ABSGL_07771.1 scaffold 9133</name>
</gene>
<keyword evidence="2" id="KW-1185">Reference proteome</keyword>
<evidence type="ECO:0008006" key="3">
    <source>
        <dbReference type="Google" id="ProtNLM"/>
    </source>
</evidence>
<accession>A0A163JRB1</accession>
<dbReference type="Proteomes" id="UP000078561">
    <property type="component" value="Unassembled WGS sequence"/>
</dbReference>
<proteinExistence type="predicted"/>
<protein>
    <recommendedName>
        <fullName evidence="3">Kinesin motor domain-containing protein</fullName>
    </recommendedName>
</protein>
<evidence type="ECO:0000313" key="1">
    <source>
        <dbReference type="EMBL" id="SAM02014.1"/>
    </source>
</evidence>
<name>A0A163JRB1_ABSGL</name>
<evidence type="ECO:0000313" key="2">
    <source>
        <dbReference type="Proteomes" id="UP000078561"/>
    </source>
</evidence>
<reference evidence="1" key="1">
    <citation type="submission" date="2016-04" db="EMBL/GenBank/DDBJ databases">
        <authorList>
            <person name="Evans L.H."/>
            <person name="Alamgir A."/>
            <person name="Owens N."/>
            <person name="Weber N.D."/>
            <person name="Virtaneva K."/>
            <person name="Barbian K."/>
            <person name="Babar A."/>
            <person name="Rosenke K."/>
        </authorList>
    </citation>
    <scope>NUCLEOTIDE SEQUENCE [LARGE SCALE GENOMIC DNA]</scope>
    <source>
        <strain evidence="1">CBS 101.48</strain>
    </source>
</reference>
<dbReference type="AlphaFoldDB" id="A0A163JRB1"/>
<organism evidence="1">
    <name type="scientific">Absidia glauca</name>
    <name type="common">Pin mould</name>
    <dbReference type="NCBI Taxonomy" id="4829"/>
    <lineage>
        <taxon>Eukaryota</taxon>
        <taxon>Fungi</taxon>
        <taxon>Fungi incertae sedis</taxon>
        <taxon>Mucoromycota</taxon>
        <taxon>Mucoromycotina</taxon>
        <taxon>Mucoromycetes</taxon>
        <taxon>Mucorales</taxon>
        <taxon>Cunninghamellaceae</taxon>
        <taxon>Absidia</taxon>
    </lineage>
</organism>